<sequence length="81" mass="8277">MVDPFAVSACSDAASQEVRTRMPSANAVAVTKTDPSSAGDNRVSVSGEGTFAGVAGPSQTFTFQCTYDVKARTTSGVTVLL</sequence>
<comment type="caution">
    <text evidence="2">The sequence shown here is derived from an EMBL/GenBank/DDBJ whole genome shotgun (WGS) entry which is preliminary data.</text>
</comment>
<dbReference type="Proteomes" id="UP000033651">
    <property type="component" value="Unassembled WGS sequence"/>
</dbReference>
<proteinExistence type="predicted"/>
<dbReference type="EMBL" id="JZRB01000018">
    <property type="protein sequence ID" value="KJV34840.1"/>
    <property type="molecule type" value="Genomic_DNA"/>
</dbReference>
<organism evidence="2 3">
    <name type="scientific">Luteibacter yeojuensis</name>
    <dbReference type="NCBI Taxonomy" id="345309"/>
    <lineage>
        <taxon>Bacteria</taxon>
        <taxon>Pseudomonadati</taxon>
        <taxon>Pseudomonadota</taxon>
        <taxon>Gammaproteobacteria</taxon>
        <taxon>Lysobacterales</taxon>
        <taxon>Rhodanobacteraceae</taxon>
        <taxon>Luteibacter</taxon>
    </lineage>
</organism>
<feature type="region of interest" description="Disordered" evidence="1">
    <location>
        <begin position="21"/>
        <end position="42"/>
    </location>
</feature>
<dbReference type="PATRIC" id="fig|345309.4.peg.1182"/>
<dbReference type="AlphaFoldDB" id="A0A0F3KU95"/>
<gene>
    <name evidence="2" type="ORF">VI08_09710</name>
</gene>
<evidence type="ECO:0000256" key="1">
    <source>
        <dbReference type="SAM" id="MobiDB-lite"/>
    </source>
</evidence>
<protein>
    <submittedName>
        <fullName evidence="2">Uncharacterized protein</fullName>
    </submittedName>
</protein>
<evidence type="ECO:0000313" key="3">
    <source>
        <dbReference type="Proteomes" id="UP000033651"/>
    </source>
</evidence>
<accession>A0A0F3KU95</accession>
<name>A0A0F3KU95_9GAMM</name>
<evidence type="ECO:0000313" key="2">
    <source>
        <dbReference type="EMBL" id="KJV34840.1"/>
    </source>
</evidence>
<reference evidence="2 3" key="1">
    <citation type="submission" date="2015-03" db="EMBL/GenBank/DDBJ databases">
        <title>Draft genome sequence of Luteibacter yeojuensis strain SU11.</title>
        <authorList>
            <person name="Sulaiman J."/>
            <person name="Priya K."/>
            <person name="Chan K.-G."/>
        </authorList>
    </citation>
    <scope>NUCLEOTIDE SEQUENCE [LARGE SCALE GENOMIC DNA]</scope>
    <source>
        <strain evidence="2 3">SU11</strain>
    </source>
</reference>
<keyword evidence="3" id="KW-1185">Reference proteome</keyword>